<feature type="compositionally biased region" description="Basic and acidic residues" evidence="1">
    <location>
        <begin position="289"/>
        <end position="305"/>
    </location>
</feature>
<dbReference type="InterPro" id="IPR051825">
    <property type="entry name" value="SRCIN1"/>
</dbReference>
<comment type="caution">
    <text evidence="2">The sequence shown here is derived from an EMBL/GenBank/DDBJ whole genome shotgun (WGS) entry which is preliminary data.</text>
</comment>
<accession>A0AAW1B2F1</accession>
<gene>
    <name evidence="2" type="ORF">NXF25_019603</name>
</gene>
<sequence length="1056" mass="117455">MPNEITSTDTIRALFVSAFPQQLTMKMLESPSVAIYIKDESRNIYYELSDVRNIQDKSFLKVYNKDPAHVFNHMPRTINGDVRMQREIFPNTSRPGSVTHPPHALPTSPPPMAVPHSMPPSPSRIPYSIKPVSGPGNATIPRDRLSNIPGPRSISPSPSAILERRDVKPDEDMGNKTLTLFRNEGLYADPYLFHEGRMSIASSHAGHPLDVPDHIIAYHRSTMRSSGAYCSPPVQTELVEQSLYRQKSRKYPESLLPTLSSKTPPASPHRMADIRMIDIHTHQVSPHTIHLDRSSPGRQSLKKDPGTPVFVEGKARNALGLSGMAEVAPVIPDKKVFGYGTAVIPKENETRERMQAMEKQIASLTGLVQSALLKGPNTSNSKDPSSEKMVKTVISKSSAEMSGSTHDFTGKNSLAEVEISSKSPRHFVPSNSAAMQFSLLNMKRNVSDLRLQLLQIRQLQLQNQETLKAMMRNAELEINHKVMERAKRLEDPVQRHRHLVEQERQKYLLETERIMKSLCELESFVEDLKKESLTSNRTVTLKDVEDGAFLLRQVGEAVATLKGEFPTLQNKMRAILRIEVEAVRFLKEEPHKLDLLLKRVRSMTEILTTLRRHVTDSLLKGAATTISSSPAYMESTTVTTVNTQQIQAPHSPPVTVTNNMQSLFIEELHNASTRNRVLSIEKAEKKWEEKRQNLDHYDGQEFEKLLEEAQANIMKSIPNLDVPSQATVSPKADAAQVSEDSPKTEQELEKAVKSPPPPPPRRSYVLGSGLSTRLSEVSYTARKDNTISKESSEDSVQGTPSKLFPEKNVSLQLVSTPIKDEEEEEGDKIMAELQAFQKCSYMDINSNNHAEQSRNDTHIKDARSVALMHPKEKKVDGEATKDSDHPKNKTEGKTEAMISGQAERPSGPGFFSPKESIVVEESNADVEFLPSIRSSSRKNSTNTSQTSRMPIPAATKSRQGGVDKTIKQHKLQDQRQYRQANGSAKKAVANGSLKFQNPTHTASSSTSLPSSISTTSPNQSMKNIRSIHTPSFTSYKSQNGSVSKATPSSTISKEPS</sequence>
<dbReference type="AlphaFoldDB" id="A0AAW1B2F1"/>
<evidence type="ECO:0000313" key="2">
    <source>
        <dbReference type="EMBL" id="KAK9396242.1"/>
    </source>
</evidence>
<dbReference type="Gene3D" id="1.20.58.1540">
    <property type="entry name" value="Actin interacting protein 3, C-terminal domain"/>
    <property type="match status" value="1"/>
</dbReference>
<feature type="region of interest" description="Disordered" evidence="1">
    <location>
        <begin position="288"/>
        <end position="308"/>
    </location>
</feature>
<feature type="compositionally biased region" description="Basic and acidic residues" evidence="1">
    <location>
        <begin position="740"/>
        <end position="752"/>
    </location>
</feature>
<feature type="compositionally biased region" description="Polar residues" evidence="1">
    <location>
        <begin position="1018"/>
        <end position="1056"/>
    </location>
</feature>
<dbReference type="EMBL" id="JAOTOJ010000008">
    <property type="protein sequence ID" value="KAK9396242.1"/>
    <property type="molecule type" value="Genomic_DNA"/>
</dbReference>
<name>A0AAW1B2F1_CROAD</name>
<proteinExistence type="predicted"/>
<feature type="compositionally biased region" description="Basic and acidic residues" evidence="1">
    <location>
        <begin position="781"/>
        <end position="792"/>
    </location>
</feature>
<evidence type="ECO:0000313" key="3">
    <source>
        <dbReference type="Proteomes" id="UP001474421"/>
    </source>
</evidence>
<dbReference type="GO" id="GO:0005737">
    <property type="term" value="C:cytoplasm"/>
    <property type="evidence" value="ECO:0007669"/>
    <property type="project" value="TreeGrafter"/>
</dbReference>
<feature type="compositionally biased region" description="Basic and acidic residues" evidence="1">
    <location>
        <begin position="867"/>
        <end position="894"/>
    </location>
</feature>
<feature type="compositionally biased region" description="Basic and acidic residues" evidence="1">
    <location>
        <begin position="964"/>
        <end position="976"/>
    </location>
</feature>
<keyword evidence="3" id="KW-1185">Reference proteome</keyword>
<feature type="region of interest" description="Disordered" evidence="1">
    <location>
        <begin position="867"/>
        <end position="1056"/>
    </location>
</feature>
<dbReference type="PANTHER" id="PTHR22741">
    <property type="entry name" value="P140CAP/SNIP-RELATED"/>
    <property type="match status" value="1"/>
</dbReference>
<organism evidence="2 3">
    <name type="scientific">Crotalus adamanteus</name>
    <name type="common">Eastern diamondback rattlesnake</name>
    <dbReference type="NCBI Taxonomy" id="8729"/>
    <lineage>
        <taxon>Eukaryota</taxon>
        <taxon>Metazoa</taxon>
        <taxon>Chordata</taxon>
        <taxon>Craniata</taxon>
        <taxon>Vertebrata</taxon>
        <taxon>Euteleostomi</taxon>
        <taxon>Lepidosauria</taxon>
        <taxon>Squamata</taxon>
        <taxon>Bifurcata</taxon>
        <taxon>Unidentata</taxon>
        <taxon>Episquamata</taxon>
        <taxon>Toxicofera</taxon>
        <taxon>Serpentes</taxon>
        <taxon>Colubroidea</taxon>
        <taxon>Viperidae</taxon>
        <taxon>Crotalinae</taxon>
        <taxon>Crotalus</taxon>
    </lineage>
</organism>
<feature type="compositionally biased region" description="Pro residues" evidence="1">
    <location>
        <begin position="103"/>
        <end position="121"/>
    </location>
</feature>
<protein>
    <submittedName>
        <fullName evidence="2">Sickle tail protein like</fullName>
    </submittedName>
</protein>
<evidence type="ECO:0000256" key="1">
    <source>
        <dbReference type="SAM" id="MobiDB-lite"/>
    </source>
</evidence>
<feature type="region of interest" description="Disordered" evidence="1">
    <location>
        <begin position="91"/>
        <end position="121"/>
    </location>
</feature>
<reference evidence="2 3" key="1">
    <citation type="journal article" date="2024" name="Proc. Natl. Acad. Sci. U.S.A.">
        <title>The genetic regulatory architecture and epigenomic basis for age-related changes in rattlesnake venom.</title>
        <authorList>
            <person name="Hogan M.P."/>
            <person name="Holding M.L."/>
            <person name="Nystrom G.S."/>
            <person name="Colston T.J."/>
            <person name="Bartlett D.A."/>
            <person name="Mason A.J."/>
            <person name="Ellsworth S.A."/>
            <person name="Rautsaw R.M."/>
            <person name="Lawrence K.C."/>
            <person name="Strickland J.L."/>
            <person name="He B."/>
            <person name="Fraser P."/>
            <person name="Margres M.J."/>
            <person name="Gilbert D.M."/>
            <person name="Gibbs H.L."/>
            <person name="Parkinson C.L."/>
            <person name="Rokyta D.R."/>
        </authorList>
    </citation>
    <scope>NUCLEOTIDE SEQUENCE [LARGE SCALE GENOMIC DNA]</scope>
    <source>
        <strain evidence="2">DRR0105</strain>
    </source>
</reference>
<feature type="compositionally biased region" description="Low complexity" evidence="1">
    <location>
        <begin position="931"/>
        <end position="948"/>
    </location>
</feature>
<feature type="region of interest" description="Disordered" evidence="1">
    <location>
        <begin position="721"/>
        <end position="769"/>
    </location>
</feature>
<feature type="region of interest" description="Disordered" evidence="1">
    <location>
        <begin position="781"/>
        <end position="803"/>
    </location>
</feature>
<dbReference type="PANTHER" id="PTHR22741:SF11">
    <property type="entry name" value="SICKLE TAIL PROTEIN HOMOLOG"/>
    <property type="match status" value="1"/>
</dbReference>
<dbReference type="Proteomes" id="UP001474421">
    <property type="component" value="Unassembled WGS sequence"/>
</dbReference>
<feature type="compositionally biased region" description="Low complexity" evidence="1">
    <location>
        <begin position="998"/>
        <end position="1017"/>
    </location>
</feature>